<dbReference type="EMBL" id="FN543104">
    <property type="protein sequence ID" value="CBA29476.1"/>
    <property type="molecule type" value="Genomic_DNA"/>
</dbReference>
<protein>
    <submittedName>
        <fullName evidence="1">Uncharacterized protein</fullName>
    </submittedName>
</protein>
<sequence length="34" mass="3921">MQFTAWGFFFACIQGLIAQKKARLVSGFFLQFFA</sequence>
<name>C9YAT3_CURXX</name>
<dbReference type="AlphaFoldDB" id="C9YAT3"/>
<organism evidence="1">
    <name type="scientific">Curvibacter symbiont subsp. Hydra magnipapillata</name>
    <dbReference type="NCBI Taxonomy" id="667019"/>
    <lineage>
        <taxon>Bacteria</taxon>
        <taxon>Pseudomonadati</taxon>
        <taxon>Pseudomonadota</taxon>
        <taxon>Betaproteobacteria</taxon>
        <taxon>Burkholderiales</taxon>
        <taxon>Comamonadaceae</taxon>
        <taxon>Curvibacter</taxon>
    </lineage>
</organism>
<evidence type="ECO:0000313" key="1">
    <source>
        <dbReference type="EMBL" id="CBA29476.1"/>
    </source>
</evidence>
<reference evidence="1" key="1">
    <citation type="journal article" date="2010" name="Nature">
        <title>The dynamic genome of Hydra.</title>
        <authorList>
            <person name="Chapman J.A."/>
            <person name="Kirkness E.F."/>
            <person name="Simakov O."/>
            <person name="Hampson S.E."/>
            <person name="Mitros T."/>
            <person name="Weinmaier T."/>
            <person name="Rattei T."/>
            <person name="Balasubramanian P.G."/>
            <person name="Borman J."/>
            <person name="Busam D."/>
            <person name="Disbennett K."/>
            <person name="Pfannkoch C."/>
            <person name="Sumin N."/>
            <person name="Sutton G."/>
            <person name="Viswanathan L."/>
            <person name="Walenz B."/>
            <person name="Goodstein D.M."/>
            <person name="Hellsten U."/>
            <person name="Kawashima T."/>
            <person name="Prochnik S.E."/>
            <person name="Putnam N.H."/>
            <person name="Shu S."/>
            <person name="Blumberg B."/>
            <person name="Dana C.E."/>
            <person name="Gee L."/>
            <person name="Kibler D.F."/>
            <person name="Law L."/>
            <person name="Lindgens D."/>
            <person name="Martinez D.E."/>
            <person name="Peng J."/>
            <person name="Wigge P.A."/>
            <person name="Bertulat B."/>
            <person name="Guder C."/>
            <person name="Nakamura Y."/>
            <person name="Ozbek S."/>
            <person name="Watanabe H."/>
            <person name="Khalturin K."/>
            <person name="Hemmrich G."/>
            <person name="Franke A."/>
            <person name="Augustin R."/>
            <person name="Fraune S."/>
            <person name="Hayakawa E."/>
            <person name="Hayakawa S."/>
            <person name="Hirose M."/>
            <person name="Hwang J."/>
            <person name="Ikeo K."/>
            <person name="Nishimiya-Fujisawa C."/>
            <person name="Ogura A."/>
            <person name="Takahashi T."/>
            <person name="Steinmetz P.R."/>
            <person name="Zhang X."/>
            <person name="Aufschnaiter R."/>
            <person name="Eder M.K."/>
            <person name="Gorny A.K."/>
            <person name="Salvenmoser W."/>
            <person name="Heimberg A.M."/>
            <person name="Wheeler B.M."/>
            <person name="Peterson K.J."/>
            <person name="Boettger A."/>
            <person name="Tischler P."/>
            <person name="Wolf A."/>
            <person name="Gojobori T."/>
            <person name="Remington K.A."/>
            <person name="Strausberg R.L."/>
            <person name="Venter J."/>
            <person name="Technau U."/>
            <person name="Hobmayer B."/>
            <person name="Bosch T.C."/>
            <person name="Holstein T.W."/>
            <person name="Fujisawa T."/>
            <person name="Bode H.R."/>
            <person name="David C.N."/>
            <person name="Rokhsar D.S."/>
            <person name="Steele R.E."/>
        </authorList>
    </citation>
    <scope>NUCLEOTIDE SEQUENCE</scope>
</reference>
<proteinExistence type="predicted"/>
<gene>
    <name evidence="1" type="ORF">Csp_A12340</name>
</gene>
<accession>C9YAT3</accession>